<reference evidence="2" key="1">
    <citation type="submission" date="2019-10" db="EMBL/GenBank/DDBJ databases">
        <title>Lacipirellula parvula gen. nov., sp. nov., representing a lineage of planctomycetes widespread in freshwater anoxic habitats, and description of the family Lacipirellulaceae.</title>
        <authorList>
            <person name="Dedysh S.N."/>
            <person name="Kulichevskaya I.S."/>
            <person name="Beletsky A.V."/>
            <person name="Rakitin A.L."/>
            <person name="Mardanov A.V."/>
            <person name="Ivanova A.A."/>
            <person name="Saltykova V.X."/>
            <person name="Rijpstra W.I.C."/>
            <person name="Sinninghe Damste J.S."/>
            <person name="Ravin N.V."/>
        </authorList>
    </citation>
    <scope>NUCLEOTIDE SEQUENCE [LARGE SCALE GENOMIC DNA]</scope>
    <source>
        <strain evidence="2">PX69</strain>
    </source>
</reference>
<name>A0A5K7XES3_9BACT</name>
<sequence>MGFLAACAASLQLSRHFLTRGNNRATQTLLVIPPNIIGETPTQSE</sequence>
<accession>A0A5K7XES3</accession>
<dbReference type="EMBL" id="AP021861">
    <property type="protein sequence ID" value="BBO34502.1"/>
    <property type="molecule type" value="Genomic_DNA"/>
</dbReference>
<dbReference type="KEGG" id="lpav:PLANPX_4114"/>
<organism evidence="1 2">
    <name type="scientific">Lacipirellula parvula</name>
    <dbReference type="NCBI Taxonomy" id="2650471"/>
    <lineage>
        <taxon>Bacteria</taxon>
        <taxon>Pseudomonadati</taxon>
        <taxon>Planctomycetota</taxon>
        <taxon>Planctomycetia</taxon>
        <taxon>Pirellulales</taxon>
        <taxon>Lacipirellulaceae</taxon>
        <taxon>Lacipirellula</taxon>
    </lineage>
</organism>
<evidence type="ECO:0000313" key="2">
    <source>
        <dbReference type="Proteomes" id="UP000326837"/>
    </source>
</evidence>
<protein>
    <submittedName>
        <fullName evidence="1">Uncharacterized protein</fullName>
    </submittedName>
</protein>
<keyword evidence="2" id="KW-1185">Reference proteome</keyword>
<dbReference type="AlphaFoldDB" id="A0A5K7XES3"/>
<gene>
    <name evidence="1" type="ORF">PLANPX_4114</name>
</gene>
<dbReference type="Proteomes" id="UP000326837">
    <property type="component" value="Chromosome"/>
</dbReference>
<evidence type="ECO:0000313" key="1">
    <source>
        <dbReference type="EMBL" id="BBO34502.1"/>
    </source>
</evidence>
<proteinExistence type="predicted"/>